<dbReference type="RefSeq" id="WP_302039368.1">
    <property type="nucleotide sequence ID" value="NZ_JAUKPO010000012.1"/>
</dbReference>
<dbReference type="EMBL" id="JAUKPO010000012">
    <property type="protein sequence ID" value="MDO1448567.1"/>
    <property type="molecule type" value="Genomic_DNA"/>
</dbReference>
<keyword evidence="1" id="KW-0732">Signal</keyword>
<comment type="caution">
    <text evidence="2">The sequence shown here is derived from an EMBL/GenBank/DDBJ whole genome shotgun (WGS) entry which is preliminary data.</text>
</comment>
<evidence type="ECO:0000256" key="1">
    <source>
        <dbReference type="SAM" id="SignalP"/>
    </source>
</evidence>
<protein>
    <recommendedName>
        <fullName evidence="4">Lipocalin-like domain-containing protein</fullName>
    </recommendedName>
</protein>
<keyword evidence="3" id="KW-1185">Reference proteome</keyword>
<dbReference type="Proteomes" id="UP001168528">
    <property type="component" value="Unassembled WGS sequence"/>
</dbReference>
<evidence type="ECO:0008006" key="4">
    <source>
        <dbReference type="Google" id="ProtNLM"/>
    </source>
</evidence>
<feature type="chain" id="PRO_5046748015" description="Lipocalin-like domain-containing protein" evidence="1">
    <location>
        <begin position="23"/>
        <end position="144"/>
    </location>
</feature>
<reference evidence="2" key="1">
    <citation type="submission" date="2023-07" db="EMBL/GenBank/DDBJ databases">
        <title>The genome sequence of Rhodocytophaga aerolata KACC 12507.</title>
        <authorList>
            <person name="Zhang X."/>
        </authorList>
    </citation>
    <scope>NUCLEOTIDE SEQUENCE</scope>
    <source>
        <strain evidence="2">KACC 12507</strain>
    </source>
</reference>
<name>A0ABT8R917_9BACT</name>
<gene>
    <name evidence="2" type="ORF">Q0590_19980</name>
</gene>
<evidence type="ECO:0000313" key="3">
    <source>
        <dbReference type="Proteomes" id="UP001168528"/>
    </source>
</evidence>
<feature type="signal peptide" evidence="1">
    <location>
        <begin position="1"/>
        <end position="22"/>
    </location>
</feature>
<evidence type="ECO:0000313" key="2">
    <source>
        <dbReference type="EMBL" id="MDO1448567.1"/>
    </source>
</evidence>
<organism evidence="2 3">
    <name type="scientific">Rhodocytophaga aerolata</name>
    <dbReference type="NCBI Taxonomy" id="455078"/>
    <lineage>
        <taxon>Bacteria</taxon>
        <taxon>Pseudomonadati</taxon>
        <taxon>Bacteroidota</taxon>
        <taxon>Cytophagia</taxon>
        <taxon>Cytophagales</taxon>
        <taxon>Rhodocytophagaceae</taxon>
        <taxon>Rhodocytophaga</taxon>
    </lineage>
</organism>
<sequence length="144" mass="16729">MKHIRIFFSIPLLLMMSLVFVAANCERPEPGPVIPTEIQTLSKEWRIKRVLINNVPDQSTDYSAYRRRFDTDGNYNFTDGPGKIKTGKWKLISNNQRMVLDEATTTEETAFILNGINANELHLEFTLPKDYKHDERKVVYELIP</sequence>
<proteinExistence type="predicted"/>
<accession>A0ABT8R917</accession>